<feature type="domain" description="4Fe-4S ferredoxin-type" evidence="1">
    <location>
        <begin position="734"/>
        <end position="764"/>
    </location>
</feature>
<dbReference type="Gene3D" id="3.40.50.740">
    <property type="match status" value="1"/>
</dbReference>
<dbReference type="InterPro" id="IPR009010">
    <property type="entry name" value="Asp_de-COase-like_dom_sf"/>
</dbReference>
<proteinExistence type="predicted"/>
<dbReference type="Gene3D" id="2.40.40.20">
    <property type="match status" value="1"/>
</dbReference>
<dbReference type="Pfam" id="PF13247">
    <property type="entry name" value="Fer4_11"/>
    <property type="match status" value="1"/>
</dbReference>
<dbReference type="CDD" id="cd02784">
    <property type="entry name" value="MopB_CT_PHLH"/>
    <property type="match status" value="1"/>
</dbReference>
<dbReference type="EMBL" id="NFZS01000002">
    <property type="protein sequence ID" value="RAO76175.1"/>
    <property type="molecule type" value="Genomic_DNA"/>
</dbReference>
<organism evidence="2 3">
    <name type="scientific">Dyella jiangningensis</name>
    <dbReference type="NCBI Taxonomy" id="1379159"/>
    <lineage>
        <taxon>Bacteria</taxon>
        <taxon>Pseudomonadati</taxon>
        <taxon>Pseudomonadota</taxon>
        <taxon>Gammaproteobacteria</taxon>
        <taxon>Lysobacterales</taxon>
        <taxon>Rhodanobacteraceae</taxon>
        <taxon>Dyella</taxon>
    </lineage>
</organism>
<dbReference type="Gene3D" id="3.30.70.20">
    <property type="match status" value="2"/>
</dbReference>
<reference evidence="2 3" key="1">
    <citation type="journal article" date="2018" name="Genet. Mol. Biol.">
        <title>The genome sequence of Dyella jiangningensis FCAV SCS01 from a lignocellulose-decomposing microbial consortium metagenome reveals potential for biotechnological applications.</title>
        <authorList>
            <person name="Desiderato J.G."/>
            <person name="Alvarenga D.O."/>
            <person name="Constancio M.T.L."/>
            <person name="Alves L.M.C."/>
            <person name="Varani A.M."/>
        </authorList>
    </citation>
    <scope>NUCLEOTIDE SEQUENCE [LARGE SCALE GENOMIC DNA]</scope>
    <source>
        <strain evidence="2 3">FCAV SCS01</strain>
    </source>
</reference>
<dbReference type="InterPro" id="IPR006311">
    <property type="entry name" value="TAT_signal"/>
</dbReference>
<evidence type="ECO:0000313" key="3">
    <source>
        <dbReference type="Proteomes" id="UP000248926"/>
    </source>
</evidence>
<protein>
    <submittedName>
        <fullName evidence="2">Molybdopterin oxidoreductase</fullName>
    </submittedName>
</protein>
<dbReference type="Gene3D" id="3.30.2070.10">
    <property type="entry name" value="Formate dehydrogenase/DMSO reductase"/>
    <property type="match status" value="1"/>
</dbReference>
<gene>
    <name evidence="2" type="ORF">CA260_10775</name>
</gene>
<accession>A0A328P6G8</accession>
<dbReference type="SUPFAM" id="SSF50692">
    <property type="entry name" value="ADC-like"/>
    <property type="match status" value="1"/>
</dbReference>
<name>A0A328P6G8_9GAMM</name>
<keyword evidence="3" id="KW-1185">Reference proteome</keyword>
<comment type="caution">
    <text evidence="2">The sequence shown here is derived from an EMBL/GenBank/DDBJ whole genome shotgun (WGS) entry which is preliminary data.</text>
</comment>
<evidence type="ECO:0000259" key="1">
    <source>
        <dbReference type="PROSITE" id="PS51379"/>
    </source>
</evidence>
<dbReference type="PANTHER" id="PTHR42783:SF3">
    <property type="entry name" value="GLUTAMATE SYNTHASE [NADPH] SMALL CHAIN-RELATED"/>
    <property type="match status" value="1"/>
</dbReference>
<dbReference type="PROSITE" id="PS51379">
    <property type="entry name" value="4FE4S_FER_2"/>
    <property type="match status" value="1"/>
</dbReference>
<dbReference type="PANTHER" id="PTHR42783">
    <property type="entry name" value="GLUTAMATE SYNTHASE [NADPH] SMALL CHAIN"/>
    <property type="match status" value="1"/>
</dbReference>
<dbReference type="InterPro" id="IPR017896">
    <property type="entry name" value="4Fe4S_Fe-S-bd"/>
</dbReference>
<dbReference type="SUPFAM" id="SSF53706">
    <property type="entry name" value="Formate dehydrogenase/DMSO reductase, domains 1-3"/>
    <property type="match status" value="1"/>
</dbReference>
<dbReference type="CDD" id="cd10551">
    <property type="entry name" value="PsrB"/>
    <property type="match status" value="1"/>
</dbReference>
<dbReference type="PROSITE" id="PS51318">
    <property type="entry name" value="TAT"/>
    <property type="match status" value="1"/>
</dbReference>
<dbReference type="SUPFAM" id="SSF54862">
    <property type="entry name" value="4Fe-4S ferredoxins"/>
    <property type="match status" value="1"/>
</dbReference>
<evidence type="ECO:0000313" key="2">
    <source>
        <dbReference type="EMBL" id="RAO76175.1"/>
    </source>
</evidence>
<dbReference type="AlphaFoldDB" id="A0A328P6G8"/>
<sequence>MPSMTPHGRAHMQARLAGKHGPLYWRALEDLVDEPGMQQHLRDPWPAWAGTAPMGRRAFLKLLGASLAMAGITACGRPPADSVLSTSHTRTSGNAEALFYATTLYMAGEAVGVLVETHEGRPTKIEGNPGHPASLGATGPLLQAAVLDLWDPDRSPSPRLRDEVATWSDFEAQVLRWGARYRHDGTGLRILSAPMLSPTLRAQRDDWLARHPGAQWHVHDAVDDRSSVQGSILAFGQPHACRYRLDEADIVLSLEADLLDGSPAHLAYANASARRREAEGGQRMSRWYAVEGTPSLTGAMADHRWIVASSRIADVLLALARALGVDVDVAASPTLDQTRIAALAEDLQSHAGRSVIAVGESQPAHVHALAHLLNARLGNADRTVFYRAIEPPAPDLASLCADMHAGRVSTLLLLDTNPVYDAPADFAFASALAKVPTTVHAGLYRDESGMACQWHLPLSHGLESWSDALSSDGTCSLAQPAIETLYDTRSIHELVALLNGDTEQRGRAIIRQRWARLTDEAWDAALRDGVIPEAMPDTPAPSPSPDVASYWPSRFTAPPLELLFRPDALLRDGRHANNAWLQECPRPLTQLTWGNAALISPRLAEGHGLANGDLVKLDVSGRALEVPVWIMPGQADTCVTLHLGHGRTHAGRVGSGIGVNAYALRTAGESWIAHATMSPSQGHAALASVQSHDRTEERLPIREMTVAALGAARAAPDETPPSLYDEPPPGDVAWGMTIDLNACIGCKGCTVACQAENNIPVVGAEEVRRGHQMHWIRVDRYYSGQPSNPGIAHQPVPCMHCEHAPCELVCPVGATVHDSDGLNVQVYNRCVGTRFCSNNCPYKVRRFNFLQYADLDTESLKAQRNPDVTVRNRGVMEKCTYCIQRIEQAHIAADRDGRAMEDGDVVTACQAACPTRAIHFGNLRDARSDVSGTRRSKRLYTLLPELNTRPRTAYLARVRNPHPSLAGEEA</sequence>
<dbReference type="Proteomes" id="UP000248926">
    <property type="component" value="Unassembled WGS sequence"/>
</dbReference>